<evidence type="ECO:0000313" key="2">
    <source>
        <dbReference type="Proteomes" id="UP001527882"/>
    </source>
</evidence>
<organism evidence="1 2">
    <name type="scientific">Paenibacillus gyeongsangnamensis</name>
    <dbReference type="NCBI Taxonomy" id="3388067"/>
    <lineage>
        <taxon>Bacteria</taxon>
        <taxon>Bacillati</taxon>
        <taxon>Bacillota</taxon>
        <taxon>Bacilli</taxon>
        <taxon>Bacillales</taxon>
        <taxon>Paenibacillaceae</taxon>
        <taxon>Paenibacillus</taxon>
    </lineage>
</organism>
<dbReference type="Proteomes" id="UP001527882">
    <property type="component" value="Unassembled WGS sequence"/>
</dbReference>
<name>A0ABT4QKH8_9BACL</name>
<comment type="caution">
    <text evidence="1">The sequence shown here is derived from an EMBL/GenBank/DDBJ whole genome shotgun (WGS) entry which is preliminary data.</text>
</comment>
<sequence length="86" mass="9458">MESRDLIFGTYKAQVDKLVELQHENGPVAAVMKNISEDGTVLNVSAGTPVCEHKEDYKKNSLSESFKAARPFLEVVFLGIESCSPL</sequence>
<dbReference type="EMBL" id="JAQAGZ010000036">
    <property type="protein sequence ID" value="MCZ8517381.1"/>
    <property type="molecule type" value="Genomic_DNA"/>
</dbReference>
<gene>
    <name evidence="1" type="ORF">O9H85_34550</name>
</gene>
<protein>
    <submittedName>
        <fullName evidence="1">Uncharacterized protein</fullName>
    </submittedName>
</protein>
<dbReference type="RefSeq" id="WP_269885908.1">
    <property type="nucleotide sequence ID" value="NZ_JAQAGZ010000036.1"/>
</dbReference>
<keyword evidence="2" id="KW-1185">Reference proteome</keyword>
<proteinExistence type="predicted"/>
<evidence type="ECO:0000313" key="1">
    <source>
        <dbReference type="EMBL" id="MCZ8517381.1"/>
    </source>
</evidence>
<accession>A0ABT4QKH8</accession>
<reference evidence="1 2" key="1">
    <citation type="submission" date="2022-12" db="EMBL/GenBank/DDBJ databases">
        <title>Draft genome sequence of Paenibacillus sp. dW9.</title>
        <authorList>
            <person name="Choi E.-W."/>
            <person name="Kim D.-U."/>
        </authorList>
    </citation>
    <scope>NUCLEOTIDE SEQUENCE [LARGE SCALE GENOMIC DNA]</scope>
    <source>
        <strain evidence="2">dW9</strain>
    </source>
</reference>